<dbReference type="EMBL" id="GU071097">
    <property type="protein sequence ID" value="ADO97994.1"/>
    <property type="molecule type" value="Genomic_DNA"/>
</dbReference>
<proteinExistence type="predicted"/>
<sequence>MSCLLITFSNNTFSKIMTISDNPRFIQAIADLPNFIADCNPDIDMAYDWIAEMCEIPSFVHDNKAWDLFYDQFTDHSNEYRTYETIFG</sequence>
<evidence type="ECO:0000313" key="2">
    <source>
        <dbReference type="Proteomes" id="UP000006526"/>
    </source>
</evidence>
<dbReference type="KEGG" id="vg:10329289"/>
<reference evidence="1 2" key="1">
    <citation type="journal article" date="2010" name="Environ. Microbiol.">
        <title>Genomic analysis of oceanic cyanobacterial myoviruses compared with T4-like myoviruses from diverse hosts and environments.</title>
        <authorList>
            <person name="Sullivan M.B."/>
            <person name="Huang K.H."/>
            <person name="Ignacio-Espinoza J.C."/>
            <person name="Berlin A.M."/>
            <person name="Kelly L."/>
            <person name="Weigele P.R."/>
            <person name="DeFrancesco A.S."/>
            <person name="Kern S.E."/>
            <person name="Thompson L.R."/>
            <person name="Young S."/>
            <person name="Yandava C."/>
            <person name="Fu R."/>
            <person name="Krastins B."/>
            <person name="Chase M."/>
            <person name="Sarracino D."/>
            <person name="Osburne M.S."/>
            <person name="Henn M.R."/>
            <person name="Chisholm S.W."/>
        </authorList>
    </citation>
    <scope>NUCLEOTIDE SEQUENCE [LARGE SCALE GENOMIC DNA]</scope>
    <source>
        <strain evidence="1">8102-12</strain>
    </source>
</reference>
<evidence type="ECO:0000313" key="1">
    <source>
        <dbReference type="EMBL" id="ADO97994.1"/>
    </source>
</evidence>
<dbReference type="GeneID" id="10329289"/>
<dbReference type="RefSeq" id="YP_004324679.1">
    <property type="nucleotide sequence ID" value="NC_015289.1"/>
</dbReference>
<accession>E3SKB6</accession>
<organism evidence="1 2">
    <name type="scientific">Synechococcus phage S-SSM5</name>
    <dbReference type="NCBI Taxonomy" id="445685"/>
    <lineage>
        <taxon>Viruses</taxon>
        <taxon>Duplodnaviria</taxon>
        <taxon>Heunggongvirae</taxon>
        <taxon>Uroviricota</taxon>
        <taxon>Caudoviricetes</taxon>
        <taxon>Pantevenvirales</taxon>
        <taxon>Kyanoviridae</taxon>
        <taxon>Glaucusvirus</taxon>
        <taxon>Glaucusvirus ssm5</taxon>
    </lineage>
</organism>
<keyword evidence="2" id="KW-1185">Reference proteome</keyword>
<dbReference type="Proteomes" id="UP000006526">
    <property type="component" value="Segment"/>
</dbReference>
<dbReference type="OrthoDB" id="26136at10239"/>
<gene>
    <name evidence="1" type="ORF">SSSM5_076</name>
</gene>
<protein>
    <submittedName>
        <fullName evidence="1">Uncharacterized protein</fullName>
    </submittedName>
</protein>
<name>E3SKB6_9CAUD</name>